<evidence type="ECO:0000313" key="2">
    <source>
        <dbReference type="EMBL" id="JAS58495.1"/>
    </source>
</evidence>
<feature type="compositionally biased region" description="Basic and acidic residues" evidence="1">
    <location>
        <begin position="66"/>
        <end position="80"/>
    </location>
</feature>
<gene>
    <name evidence="2" type="ORF">g.26013</name>
</gene>
<proteinExistence type="predicted"/>
<feature type="non-terminal residue" evidence="2">
    <location>
        <position position="131"/>
    </location>
</feature>
<dbReference type="AlphaFoldDB" id="A0A1B6G7R7"/>
<reference evidence="2" key="1">
    <citation type="submission" date="2015-11" db="EMBL/GenBank/DDBJ databases">
        <title>De novo transcriptome assembly of four potential Pierce s Disease insect vectors from Arizona vineyards.</title>
        <authorList>
            <person name="Tassone E.E."/>
        </authorList>
    </citation>
    <scope>NUCLEOTIDE SEQUENCE</scope>
</reference>
<feature type="non-terminal residue" evidence="2">
    <location>
        <position position="1"/>
    </location>
</feature>
<sequence length="131" mass="13661">YGYSGDDEHSSSHGDFRYHGPTAIPHVLHDGHIADTQEVAAAKSAHLAALATQSHGHGYGGSHGYNGDDEHSSSHGDFRYHGPTAIPHVLRDGHIADTQEVAAAKSAHLAALATQSHGHGYGGSYGYSGDD</sequence>
<evidence type="ECO:0000256" key="1">
    <source>
        <dbReference type="SAM" id="MobiDB-lite"/>
    </source>
</evidence>
<protein>
    <submittedName>
        <fullName evidence="2">Uncharacterized protein</fullName>
    </submittedName>
</protein>
<organism evidence="2">
    <name type="scientific">Cuerna arida</name>
    <dbReference type="NCBI Taxonomy" id="1464854"/>
    <lineage>
        <taxon>Eukaryota</taxon>
        <taxon>Metazoa</taxon>
        <taxon>Ecdysozoa</taxon>
        <taxon>Arthropoda</taxon>
        <taxon>Hexapoda</taxon>
        <taxon>Insecta</taxon>
        <taxon>Pterygota</taxon>
        <taxon>Neoptera</taxon>
        <taxon>Paraneoptera</taxon>
        <taxon>Hemiptera</taxon>
        <taxon>Auchenorrhyncha</taxon>
        <taxon>Membracoidea</taxon>
        <taxon>Cicadellidae</taxon>
        <taxon>Cicadellinae</taxon>
        <taxon>Proconiini</taxon>
        <taxon>Cuerna</taxon>
    </lineage>
</organism>
<feature type="region of interest" description="Disordered" evidence="1">
    <location>
        <begin position="54"/>
        <end position="85"/>
    </location>
</feature>
<dbReference type="EMBL" id="GECZ01011274">
    <property type="protein sequence ID" value="JAS58495.1"/>
    <property type="molecule type" value="Transcribed_RNA"/>
</dbReference>
<accession>A0A1B6G7R7</accession>
<name>A0A1B6G7R7_9HEMI</name>